<reference evidence="8" key="1">
    <citation type="journal article" date="2014" name="Front. Microbiol.">
        <title>High frequency of phylogenetically diverse reductive dehalogenase-homologous genes in deep subseafloor sedimentary metagenomes.</title>
        <authorList>
            <person name="Kawai M."/>
            <person name="Futagami T."/>
            <person name="Toyoda A."/>
            <person name="Takaki Y."/>
            <person name="Nishi S."/>
            <person name="Hori S."/>
            <person name="Arai W."/>
            <person name="Tsubouchi T."/>
            <person name="Morono Y."/>
            <person name="Uchiyama I."/>
            <person name="Ito T."/>
            <person name="Fujiyama A."/>
            <person name="Inagaki F."/>
            <person name="Takami H."/>
        </authorList>
    </citation>
    <scope>NUCLEOTIDE SEQUENCE</scope>
    <source>
        <strain evidence="8">Expedition CK06-06</strain>
    </source>
</reference>
<dbReference type="AlphaFoldDB" id="X0VHD5"/>
<dbReference type="GO" id="GO:0005886">
    <property type="term" value="C:plasma membrane"/>
    <property type="evidence" value="ECO:0007669"/>
    <property type="project" value="TreeGrafter"/>
</dbReference>
<evidence type="ECO:0000256" key="2">
    <source>
        <dbReference type="ARBA" id="ARBA00009399"/>
    </source>
</evidence>
<dbReference type="GO" id="GO:0000271">
    <property type="term" value="P:polysaccharide biosynthetic process"/>
    <property type="evidence" value="ECO:0007669"/>
    <property type="project" value="InterPro"/>
</dbReference>
<evidence type="ECO:0000256" key="1">
    <source>
        <dbReference type="ARBA" id="ARBA00004141"/>
    </source>
</evidence>
<evidence type="ECO:0000256" key="4">
    <source>
        <dbReference type="ARBA" id="ARBA00022989"/>
    </source>
</evidence>
<dbReference type="InterPro" id="IPR051401">
    <property type="entry name" value="GtrA_CellWall_Glycosyl"/>
</dbReference>
<evidence type="ECO:0000259" key="7">
    <source>
        <dbReference type="Pfam" id="PF04138"/>
    </source>
</evidence>
<feature type="domain" description="GtrA/DPMS transmembrane" evidence="7">
    <location>
        <begin position="4"/>
        <end position="119"/>
    </location>
</feature>
<evidence type="ECO:0000313" key="8">
    <source>
        <dbReference type="EMBL" id="GAG11883.1"/>
    </source>
</evidence>
<feature type="transmembrane region" description="Helical" evidence="6">
    <location>
        <begin position="31"/>
        <end position="54"/>
    </location>
</feature>
<accession>X0VHD5</accession>
<name>X0VHD5_9ZZZZ</name>
<proteinExistence type="inferred from homology"/>
<comment type="caution">
    <text evidence="8">The sequence shown here is derived from an EMBL/GenBank/DDBJ whole genome shotgun (WGS) entry which is preliminary data.</text>
</comment>
<dbReference type="PANTHER" id="PTHR38459">
    <property type="entry name" value="PROPHAGE BACTOPRENOL-LINKED GLUCOSE TRANSLOCASE HOMOLOG"/>
    <property type="match status" value="1"/>
</dbReference>
<comment type="subcellular location">
    <subcellularLocation>
        <location evidence="1">Membrane</location>
        <topology evidence="1">Multi-pass membrane protein</topology>
    </subcellularLocation>
</comment>
<protein>
    <recommendedName>
        <fullName evidence="7">GtrA/DPMS transmembrane domain-containing protein</fullName>
    </recommendedName>
</protein>
<sequence>MVIRYAAAGVSAALVEFVMFSAMVWGHPQRYVWALLISRAVSLVTHYLLARSFAFRVGRRIGRRELASYAAVAGVNLAASYGFLHLLISVLALNAILSKAVSQCILFVLTFILLQKFTFRVRLA</sequence>
<feature type="transmembrane region" description="Helical" evidence="6">
    <location>
        <begin position="5"/>
        <end position="25"/>
    </location>
</feature>
<feature type="transmembrane region" description="Helical" evidence="6">
    <location>
        <begin position="90"/>
        <end position="114"/>
    </location>
</feature>
<dbReference type="Pfam" id="PF04138">
    <property type="entry name" value="GtrA_DPMS_TM"/>
    <property type="match status" value="1"/>
</dbReference>
<dbReference type="InterPro" id="IPR007267">
    <property type="entry name" value="GtrA_DPMS_TM"/>
</dbReference>
<feature type="transmembrane region" description="Helical" evidence="6">
    <location>
        <begin position="66"/>
        <end position="84"/>
    </location>
</feature>
<keyword evidence="4 6" id="KW-1133">Transmembrane helix</keyword>
<organism evidence="8">
    <name type="scientific">marine sediment metagenome</name>
    <dbReference type="NCBI Taxonomy" id="412755"/>
    <lineage>
        <taxon>unclassified sequences</taxon>
        <taxon>metagenomes</taxon>
        <taxon>ecological metagenomes</taxon>
    </lineage>
</organism>
<dbReference type="EMBL" id="BARS01020837">
    <property type="protein sequence ID" value="GAG11883.1"/>
    <property type="molecule type" value="Genomic_DNA"/>
</dbReference>
<keyword evidence="5 6" id="KW-0472">Membrane</keyword>
<evidence type="ECO:0000256" key="6">
    <source>
        <dbReference type="SAM" id="Phobius"/>
    </source>
</evidence>
<evidence type="ECO:0000256" key="3">
    <source>
        <dbReference type="ARBA" id="ARBA00022692"/>
    </source>
</evidence>
<evidence type="ECO:0000256" key="5">
    <source>
        <dbReference type="ARBA" id="ARBA00023136"/>
    </source>
</evidence>
<keyword evidence="3 6" id="KW-0812">Transmembrane</keyword>
<gene>
    <name evidence="8" type="ORF">S01H1_33549</name>
</gene>
<comment type="similarity">
    <text evidence="2">Belongs to the GtrA family.</text>
</comment>
<dbReference type="PANTHER" id="PTHR38459:SF1">
    <property type="entry name" value="PROPHAGE BACTOPRENOL-LINKED GLUCOSE TRANSLOCASE HOMOLOG"/>
    <property type="match status" value="1"/>
</dbReference>